<keyword evidence="2" id="KW-0645">Protease</keyword>
<evidence type="ECO:0000256" key="3">
    <source>
        <dbReference type="ARBA" id="ARBA00022801"/>
    </source>
</evidence>
<reference evidence="6" key="1">
    <citation type="submission" date="2022-07" db="EMBL/GenBank/DDBJ databases">
        <authorList>
            <person name="Macas J."/>
            <person name="Novak P."/>
            <person name="Neumann P."/>
        </authorList>
    </citation>
    <scope>NUCLEOTIDE SEQUENCE</scope>
</reference>
<evidence type="ECO:0000313" key="7">
    <source>
        <dbReference type="Proteomes" id="UP001152523"/>
    </source>
</evidence>
<evidence type="ECO:0000256" key="1">
    <source>
        <dbReference type="ARBA" id="ARBA00007447"/>
    </source>
</evidence>
<evidence type="ECO:0000256" key="2">
    <source>
        <dbReference type="ARBA" id="ARBA00022670"/>
    </source>
</evidence>
<dbReference type="GO" id="GO:0006508">
    <property type="term" value="P:proteolysis"/>
    <property type="evidence" value="ECO:0007669"/>
    <property type="project" value="UniProtKB-KW"/>
</dbReference>
<dbReference type="Pfam" id="PF14543">
    <property type="entry name" value="TAXi_N"/>
    <property type="match status" value="1"/>
</dbReference>
<dbReference type="PANTHER" id="PTHR47967:SF67">
    <property type="entry name" value="ASPARTYL PROTEASE AED3-LIKE"/>
    <property type="match status" value="1"/>
</dbReference>
<keyword evidence="4" id="KW-0732">Signal</keyword>
<sequence>MFKLKSMNTIFFLSLAVFSLGIAKGLPEQGPTLQITHAYSSSSRPSGSWAETLRQMQTDDEARLKYLASLTAGRSDVPVANARQITQSQTYIVKAKIGTPPQTLLMAVDTSTDAAWVPCSGCAGCPTSAAGVFFNPSNSTSVKSLGCDALQCRQVSNPTCQSNVCGFNLTTGGSALAGSLLQDNVTLAVDAISNYTFGCIQRATGSAVPPQGVLGLGRGPLSLLNQAQDLYNRTFSYCLPAITTSSFTGSLRLGPSAQPKNIKFTQLMTNPRRPSGYYVNLTAIFVGDKDAKVPPAALAFNPVTGGGTVIDTGTTYTRLVTSAYLAVRDEYRRRMGNSTVSLGGFDTCYKNVVTKLPTLTFVFNTMNVTLPSENFRVNSSTGGLTCLAMAATTGFNVIGSLQQQNHRVLFDLPNSRLGVSRESCS</sequence>
<dbReference type="GO" id="GO:0008233">
    <property type="term" value="F:peptidase activity"/>
    <property type="evidence" value="ECO:0007669"/>
    <property type="project" value="UniProtKB-KW"/>
</dbReference>
<dbReference type="InterPro" id="IPR032799">
    <property type="entry name" value="TAXi_C"/>
</dbReference>
<organism evidence="6 7">
    <name type="scientific">Cuscuta epithymum</name>
    <dbReference type="NCBI Taxonomy" id="186058"/>
    <lineage>
        <taxon>Eukaryota</taxon>
        <taxon>Viridiplantae</taxon>
        <taxon>Streptophyta</taxon>
        <taxon>Embryophyta</taxon>
        <taxon>Tracheophyta</taxon>
        <taxon>Spermatophyta</taxon>
        <taxon>Magnoliopsida</taxon>
        <taxon>eudicotyledons</taxon>
        <taxon>Gunneridae</taxon>
        <taxon>Pentapetalae</taxon>
        <taxon>asterids</taxon>
        <taxon>lamiids</taxon>
        <taxon>Solanales</taxon>
        <taxon>Convolvulaceae</taxon>
        <taxon>Cuscuteae</taxon>
        <taxon>Cuscuta</taxon>
        <taxon>Cuscuta subgen. Cuscuta</taxon>
    </lineage>
</organism>
<feature type="domain" description="Peptidase A1" evidence="5">
    <location>
        <begin position="91"/>
        <end position="420"/>
    </location>
</feature>
<dbReference type="Proteomes" id="UP001152523">
    <property type="component" value="Unassembled WGS sequence"/>
</dbReference>
<protein>
    <recommendedName>
        <fullName evidence="5">Peptidase A1 domain-containing protein</fullName>
    </recommendedName>
</protein>
<dbReference type="Gene3D" id="2.40.70.10">
    <property type="entry name" value="Acid Proteases"/>
    <property type="match status" value="2"/>
</dbReference>
<dbReference type="InterPro" id="IPR021109">
    <property type="entry name" value="Peptidase_aspartic_dom_sf"/>
</dbReference>
<comment type="caution">
    <text evidence="6">The sequence shown here is derived from an EMBL/GenBank/DDBJ whole genome shotgun (WGS) entry which is preliminary data.</text>
</comment>
<keyword evidence="3" id="KW-0378">Hydrolase</keyword>
<feature type="chain" id="PRO_5043717896" description="Peptidase A1 domain-containing protein" evidence="4">
    <location>
        <begin position="26"/>
        <end position="425"/>
    </location>
</feature>
<dbReference type="EMBL" id="CAMAPF010000928">
    <property type="protein sequence ID" value="CAH9123017.1"/>
    <property type="molecule type" value="Genomic_DNA"/>
</dbReference>
<dbReference type="InterPro" id="IPR032861">
    <property type="entry name" value="TAXi_N"/>
</dbReference>
<comment type="similarity">
    <text evidence="1">Belongs to the peptidase A1 family.</text>
</comment>
<accession>A0AAV0EGR6</accession>
<dbReference type="SUPFAM" id="SSF50630">
    <property type="entry name" value="Acid proteases"/>
    <property type="match status" value="1"/>
</dbReference>
<dbReference type="Pfam" id="PF14541">
    <property type="entry name" value="TAXi_C"/>
    <property type="match status" value="1"/>
</dbReference>
<evidence type="ECO:0000256" key="4">
    <source>
        <dbReference type="SAM" id="SignalP"/>
    </source>
</evidence>
<dbReference type="InterPro" id="IPR033121">
    <property type="entry name" value="PEPTIDASE_A1"/>
</dbReference>
<evidence type="ECO:0000313" key="6">
    <source>
        <dbReference type="EMBL" id="CAH9123017.1"/>
    </source>
</evidence>
<proteinExistence type="inferred from homology"/>
<dbReference type="PANTHER" id="PTHR47967">
    <property type="entry name" value="OS07G0603500 PROTEIN-RELATED"/>
    <property type="match status" value="1"/>
</dbReference>
<feature type="signal peptide" evidence="4">
    <location>
        <begin position="1"/>
        <end position="25"/>
    </location>
</feature>
<dbReference type="InterPro" id="IPR051708">
    <property type="entry name" value="Plant_Aspart_Prot_A1"/>
</dbReference>
<gene>
    <name evidence="6" type="ORF">CEPIT_LOCUS24893</name>
</gene>
<keyword evidence="7" id="KW-1185">Reference proteome</keyword>
<name>A0AAV0EGR6_9ASTE</name>
<dbReference type="PROSITE" id="PS51767">
    <property type="entry name" value="PEPTIDASE_A1"/>
    <property type="match status" value="1"/>
</dbReference>
<dbReference type="AlphaFoldDB" id="A0AAV0EGR6"/>
<evidence type="ECO:0000259" key="5">
    <source>
        <dbReference type="PROSITE" id="PS51767"/>
    </source>
</evidence>